<reference evidence="14 15" key="1">
    <citation type="submission" date="2019-03" db="EMBL/GenBank/DDBJ databases">
        <title>Genomic Encyclopedia of Type Strains, Phase IV (KMG-IV): sequencing the most valuable type-strain genomes for metagenomic binning, comparative biology and taxonomic classification.</title>
        <authorList>
            <person name="Goeker M."/>
        </authorList>
    </citation>
    <scope>NUCLEOTIDE SEQUENCE [LARGE SCALE GENOMIC DNA]</scope>
    <source>
        <strain evidence="14 15">DSM 2132</strain>
    </source>
</reference>
<evidence type="ECO:0000256" key="4">
    <source>
        <dbReference type="ARBA" id="ARBA00022723"/>
    </source>
</evidence>
<keyword evidence="12" id="KW-1003">Cell membrane</keyword>
<comment type="subcellular location">
    <subcellularLocation>
        <location evidence="12">Cell membrane</location>
        <topology evidence="12">Multi-pass membrane protein</topology>
    </subcellularLocation>
    <subcellularLocation>
        <location evidence="2">Membrane</location>
        <topology evidence="2">Multi-pass membrane protein</topology>
    </subcellularLocation>
</comment>
<evidence type="ECO:0000256" key="10">
    <source>
        <dbReference type="ARBA" id="ARBA00044501"/>
    </source>
</evidence>
<dbReference type="GO" id="GO:0046872">
    <property type="term" value="F:metal ion binding"/>
    <property type="evidence" value="ECO:0007669"/>
    <property type="project" value="UniProtKB-KW"/>
</dbReference>
<evidence type="ECO:0000256" key="8">
    <source>
        <dbReference type="ARBA" id="ARBA00023133"/>
    </source>
</evidence>
<dbReference type="Proteomes" id="UP000295399">
    <property type="component" value="Unassembled WGS sequence"/>
</dbReference>
<feature type="transmembrane region" description="Helical" evidence="12">
    <location>
        <begin position="36"/>
        <end position="57"/>
    </location>
</feature>
<evidence type="ECO:0000313" key="14">
    <source>
        <dbReference type="EMBL" id="TCP37685.1"/>
    </source>
</evidence>
<dbReference type="GO" id="GO:0006784">
    <property type="term" value="P:heme A biosynthetic process"/>
    <property type="evidence" value="ECO:0007669"/>
    <property type="project" value="UniProtKB-UniRule"/>
</dbReference>
<dbReference type="InParanoid" id="A0A4R2PU79"/>
<keyword evidence="6 12" id="KW-0560">Oxidoreductase</keyword>
<protein>
    <recommendedName>
        <fullName evidence="12">Heme A synthase</fullName>
        <shortName evidence="12">HAS</shortName>
        <ecNumber evidence="12">1.17.99.9</ecNumber>
    </recommendedName>
    <alternativeName>
        <fullName evidence="12">Cytochrome aa3-controlling protein</fullName>
    </alternativeName>
</protein>
<dbReference type="HAMAP" id="MF_01665">
    <property type="entry name" value="HemeA_synth_type2"/>
    <property type="match status" value="1"/>
</dbReference>
<keyword evidence="5 12" id="KW-1133">Transmembrane helix</keyword>
<evidence type="ECO:0000256" key="11">
    <source>
        <dbReference type="ARBA" id="ARBA00048044"/>
    </source>
</evidence>
<feature type="binding site" description="axial binding residue" evidence="12">
    <location>
        <position position="290"/>
    </location>
    <ligand>
        <name>heme</name>
        <dbReference type="ChEBI" id="CHEBI:30413"/>
    </ligand>
    <ligandPart>
        <name>Fe</name>
        <dbReference type="ChEBI" id="CHEBI:18248"/>
    </ligandPart>
</feature>
<evidence type="ECO:0000256" key="3">
    <source>
        <dbReference type="ARBA" id="ARBA00022692"/>
    </source>
</evidence>
<dbReference type="AlphaFoldDB" id="A0A4R2PU79"/>
<comment type="caution">
    <text evidence="14">The sequence shown here is derived from an EMBL/GenBank/DDBJ whole genome shotgun (WGS) entry which is preliminary data.</text>
</comment>
<comment type="catalytic activity">
    <reaction evidence="11">
        <text>Fe(II)-heme o + 2 A + H2O = Fe(II)-heme a + 2 AH2</text>
        <dbReference type="Rhea" id="RHEA:63388"/>
        <dbReference type="ChEBI" id="CHEBI:13193"/>
        <dbReference type="ChEBI" id="CHEBI:15377"/>
        <dbReference type="ChEBI" id="CHEBI:17499"/>
        <dbReference type="ChEBI" id="CHEBI:60530"/>
        <dbReference type="ChEBI" id="CHEBI:61715"/>
        <dbReference type="EC" id="1.17.99.9"/>
    </reaction>
    <physiologicalReaction direction="left-to-right" evidence="11">
        <dbReference type="Rhea" id="RHEA:63389"/>
    </physiologicalReaction>
</comment>
<feature type="transmembrane region" description="Helical" evidence="12">
    <location>
        <begin position="225"/>
        <end position="248"/>
    </location>
</feature>
<dbReference type="Pfam" id="PF02628">
    <property type="entry name" value="COX15-CtaA"/>
    <property type="match status" value="1"/>
</dbReference>
<keyword evidence="4 12" id="KW-0479">Metal-binding</keyword>
<comment type="subunit">
    <text evidence="12">Interacts with CtaB.</text>
</comment>
<evidence type="ECO:0000256" key="5">
    <source>
        <dbReference type="ARBA" id="ARBA00022989"/>
    </source>
</evidence>
<keyword evidence="3 12" id="KW-0812">Transmembrane</keyword>
<accession>A0A4R2PU79</accession>
<evidence type="ECO:0000256" key="9">
    <source>
        <dbReference type="ARBA" id="ARBA00023136"/>
    </source>
</evidence>
<keyword evidence="15" id="KW-1185">Reference proteome</keyword>
<feature type="binding site" description="axial binding residue" evidence="12">
    <location>
        <position position="349"/>
    </location>
    <ligand>
        <name>heme</name>
        <dbReference type="ChEBI" id="CHEBI:30413"/>
    </ligand>
    <ligandPart>
        <name>Fe</name>
        <dbReference type="ChEBI" id="CHEBI:18248"/>
    </ligandPart>
</feature>
<dbReference type="InterPro" id="IPR003780">
    <property type="entry name" value="COX15/CtaA_fam"/>
</dbReference>
<comment type="similarity">
    <text evidence="12">Belongs to the COX15/CtaA family. Type 2 subfamily.</text>
</comment>
<evidence type="ECO:0000256" key="1">
    <source>
        <dbReference type="ARBA" id="ARBA00001970"/>
    </source>
</evidence>
<dbReference type="PANTHER" id="PTHR23289">
    <property type="entry name" value="CYTOCHROME C OXIDASE ASSEMBLY PROTEIN COX15"/>
    <property type="match status" value="1"/>
</dbReference>
<feature type="transmembrane region" description="Helical" evidence="12">
    <location>
        <begin position="122"/>
        <end position="140"/>
    </location>
</feature>
<evidence type="ECO:0000256" key="6">
    <source>
        <dbReference type="ARBA" id="ARBA00023002"/>
    </source>
</evidence>
<feature type="transmembrane region" description="Helical" evidence="12">
    <location>
        <begin position="347"/>
        <end position="364"/>
    </location>
</feature>
<feature type="transmembrane region" description="Helical" evidence="12">
    <location>
        <begin position="319"/>
        <end position="341"/>
    </location>
</feature>
<comment type="pathway">
    <text evidence="10 12">Porphyrin-containing compound metabolism; heme A biosynthesis; heme A from heme O: step 1/1.</text>
</comment>
<name>A0A4R2PU79_RHOSA</name>
<dbReference type="InterPro" id="IPR023754">
    <property type="entry name" value="HemeA_Synthase_type2"/>
</dbReference>
<keyword evidence="7 12" id="KW-0408">Iron</keyword>
<feature type="transmembrane region" description="Helical" evidence="12">
    <location>
        <begin position="185"/>
        <end position="204"/>
    </location>
</feature>
<evidence type="ECO:0000256" key="2">
    <source>
        <dbReference type="ARBA" id="ARBA00004141"/>
    </source>
</evidence>
<comment type="function">
    <text evidence="12">Catalyzes the conversion of heme O to heme A by two successive hydroxylations of the methyl group at C8. The first hydroxylation forms heme I, the second hydroxylation results in an unstable dihydroxymethyl group, which spontaneously dehydrates, resulting in the formyl group of heme A.</text>
</comment>
<evidence type="ECO:0000256" key="12">
    <source>
        <dbReference type="HAMAP-Rule" id="MF_01665"/>
    </source>
</evidence>
<keyword evidence="9 12" id="KW-0472">Membrane</keyword>
<proteinExistence type="inferred from homology"/>
<comment type="cofactor">
    <cofactor evidence="1 12">
        <name>heme b</name>
        <dbReference type="ChEBI" id="CHEBI:60344"/>
    </cofactor>
</comment>
<dbReference type="GO" id="GO:0016653">
    <property type="term" value="F:oxidoreductase activity, acting on NAD(P)H, heme protein as acceptor"/>
    <property type="evidence" value="ECO:0007669"/>
    <property type="project" value="TreeGrafter"/>
</dbReference>
<dbReference type="GO" id="GO:0120547">
    <property type="term" value="F:heme A synthase activity"/>
    <property type="evidence" value="ECO:0007669"/>
    <property type="project" value="UniProtKB-EC"/>
</dbReference>
<evidence type="ECO:0000313" key="15">
    <source>
        <dbReference type="Proteomes" id="UP000295399"/>
    </source>
</evidence>
<feature type="region of interest" description="Disordered" evidence="13">
    <location>
        <begin position="1"/>
        <end position="25"/>
    </location>
</feature>
<gene>
    <name evidence="12" type="primary">ctaA</name>
    <name evidence="14" type="ORF">EV659_10291</name>
</gene>
<dbReference type="PANTHER" id="PTHR23289:SF2">
    <property type="entry name" value="CYTOCHROME C OXIDASE ASSEMBLY PROTEIN COX15 HOMOLOG"/>
    <property type="match status" value="1"/>
</dbReference>
<dbReference type="EC" id="1.17.99.9" evidence="12"/>
<evidence type="ECO:0000256" key="13">
    <source>
        <dbReference type="SAM" id="MobiDB-lite"/>
    </source>
</evidence>
<sequence length="383" mass="40698">MTDLLPSAGAGESLSAPSSASPISARASAPPGARRAVALWLMGVAGLVALMVVVGGITRLTESGLSIVYWKPVSGILPPLSQAAWEAEFALYRTSPEYMIVNRGMSLGEFQVIYWWEYGHRLLGRLIGLAFAVPLLGFALARRIPQGYGPRLLGLLALGGAQGAMGWYMVQSGLVDEPEVSQYRLAAHFMLAMAIFAALVWTALDLLRPQGDPPARAARASRPAVWVAAALLALIAVQLCAGAFVAGLKAGHVYNTWPLMGDRWLPFALWDLRPAWVNVFENPATVQFVHRMTGYALVAVSLGAGWWMVRRDEPVAGTALALAGVCLLQMTLGIATLLAHVPVALGAAHQAGGVAVLTLGMILLHQSLPAREPAHERQPQPGS</sequence>
<dbReference type="UniPathway" id="UPA00269">
    <property type="reaction ID" value="UER00713"/>
</dbReference>
<feature type="transmembrane region" description="Helical" evidence="12">
    <location>
        <begin position="152"/>
        <end position="170"/>
    </location>
</feature>
<evidence type="ECO:0000256" key="7">
    <source>
        <dbReference type="ARBA" id="ARBA00023004"/>
    </source>
</evidence>
<dbReference type="OrthoDB" id="9793156at2"/>
<dbReference type="EMBL" id="SLXO01000002">
    <property type="protein sequence ID" value="TCP37685.1"/>
    <property type="molecule type" value="Genomic_DNA"/>
</dbReference>
<organism evidence="14 15">
    <name type="scientific">Rhodothalassium salexigens DSM 2132</name>
    <dbReference type="NCBI Taxonomy" id="1188247"/>
    <lineage>
        <taxon>Bacteria</taxon>
        <taxon>Pseudomonadati</taxon>
        <taxon>Pseudomonadota</taxon>
        <taxon>Alphaproteobacteria</taxon>
        <taxon>Rhodothalassiales</taxon>
        <taxon>Rhodothalassiaceae</taxon>
        <taxon>Rhodothalassium</taxon>
    </lineage>
</organism>
<dbReference type="RefSeq" id="WP_132707302.1">
    <property type="nucleotide sequence ID" value="NZ_JACIGF010000002.1"/>
</dbReference>
<feature type="transmembrane region" description="Helical" evidence="12">
    <location>
        <begin position="288"/>
        <end position="307"/>
    </location>
</feature>
<dbReference type="GO" id="GO:0005886">
    <property type="term" value="C:plasma membrane"/>
    <property type="evidence" value="ECO:0007669"/>
    <property type="project" value="UniProtKB-SubCell"/>
</dbReference>
<keyword evidence="8 12" id="KW-0350">Heme biosynthesis</keyword>